<organism evidence="11 12">
    <name type="scientific">Monoraphidium neglectum</name>
    <dbReference type="NCBI Taxonomy" id="145388"/>
    <lineage>
        <taxon>Eukaryota</taxon>
        <taxon>Viridiplantae</taxon>
        <taxon>Chlorophyta</taxon>
        <taxon>core chlorophytes</taxon>
        <taxon>Chlorophyceae</taxon>
        <taxon>CS clade</taxon>
        <taxon>Sphaeropleales</taxon>
        <taxon>Selenastraceae</taxon>
        <taxon>Monoraphidium</taxon>
    </lineage>
</organism>
<dbReference type="GO" id="GO:0005930">
    <property type="term" value="C:axoneme"/>
    <property type="evidence" value="ECO:0007669"/>
    <property type="project" value="UniProtKB-SubCell"/>
</dbReference>
<evidence type="ECO:0000256" key="10">
    <source>
        <dbReference type="ARBA" id="ARBA00037847"/>
    </source>
</evidence>
<dbReference type="EMBL" id="KK106345">
    <property type="protein sequence ID" value="KIY91739.1"/>
    <property type="molecule type" value="Genomic_DNA"/>
</dbReference>
<dbReference type="KEGG" id="mng:MNEG_16225"/>
<keyword evidence="3" id="KW-1003">Cell membrane</keyword>
<keyword evidence="8" id="KW-0675">Receptor</keyword>
<dbReference type="GeneID" id="25733963"/>
<evidence type="ECO:0000256" key="7">
    <source>
        <dbReference type="ARBA" id="ARBA00023136"/>
    </source>
</evidence>
<dbReference type="InterPro" id="IPR001611">
    <property type="entry name" value="Leu-rich_rpt"/>
</dbReference>
<dbReference type="Gene3D" id="3.80.10.10">
    <property type="entry name" value="Ribonuclease Inhibitor"/>
    <property type="match status" value="1"/>
</dbReference>
<keyword evidence="6" id="KW-1133">Transmembrane helix</keyword>
<dbReference type="PANTHER" id="PTHR48052:SF8">
    <property type="entry name" value="LRR RECEPTOR-LIKE SERINE_THREONINE-PROTEIN KINASE FLS2"/>
    <property type="match status" value="1"/>
</dbReference>
<reference evidence="11 12" key="1">
    <citation type="journal article" date="2013" name="BMC Genomics">
        <title>Reconstruction of the lipid metabolism for the microalga Monoraphidium neglectum from its genome sequence reveals characteristics suitable for biofuel production.</title>
        <authorList>
            <person name="Bogen C."/>
            <person name="Al-Dilaimi A."/>
            <person name="Albersmeier A."/>
            <person name="Wichmann J."/>
            <person name="Grundmann M."/>
            <person name="Rupp O."/>
            <person name="Lauersen K.J."/>
            <person name="Blifernez-Klassen O."/>
            <person name="Kalinowski J."/>
            <person name="Goesmann A."/>
            <person name="Mussgnug J.H."/>
            <person name="Kruse O."/>
        </authorList>
    </citation>
    <scope>NUCLEOTIDE SEQUENCE [LARGE SCALE GENOMIC DNA]</scope>
    <source>
        <strain evidence="11 12">SAG 48.87</strain>
    </source>
</reference>
<evidence type="ECO:0000256" key="9">
    <source>
        <dbReference type="ARBA" id="ARBA00023180"/>
    </source>
</evidence>
<evidence type="ECO:0000256" key="1">
    <source>
        <dbReference type="ARBA" id="ARBA00004236"/>
    </source>
</evidence>
<dbReference type="Pfam" id="PF00560">
    <property type="entry name" value="LRR_1"/>
    <property type="match status" value="1"/>
</dbReference>
<evidence type="ECO:0000256" key="2">
    <source>
        <dbReference type="ARBA" id="ARBA00004430"/>
    </source>
</evidence>
<evidence type="ECO:0000313" key="11">
    <source>
        <dbReference type="EMBL" id="KIY91739.1"/>
    </source>
</evidence>
<evidence type="ECO:0000256" key="8">
    <source>
        <dbReference type="ARBA" id="ARBA00023170"/>
    </source>
</evidence>
<evidence type="ECO:0000256" key="6">
    <source>
        <dbReference type="ARBA" id="ARBA00022989"/>
    </source>
</evidence>
<name>A0A0D2LI86_9CHLO</name>
<evidence type="ECO:0000313" key="12">
    <source>
        <dbReference type="Proteomes" id="UP000054498"/>
    </source>
</evidence>
<sequence>MPFLEDLSLSFNNLSDDVSGVEWCRRDGRSPLRHVNLRANGLWGAPDLRDCLALFFLDMQDNMLTGPLPIGTDNRQLSVVRLRNNRLTGTVPDGLWRLPSVYMVDLQNNRQGAGR</sequence>
<proteinExistence type="predicted"/>
<protein>
    <submittedName>
        <fullName evidence="11">Uncharacterized protein</fullName>
    </submittedName>
</protein>
<dbReference type="AlphaFoldDB" id="A0A0D2LI86"/>
<dbReference type="OrthoDB" id="1394818at2759"/>
<dbReference type="STRING" id="145388.A0A0D2LI86"/>
<keyword evidence="12" id="KW-1185">Reference proteome</keyword>
<dbReference type="GO" id="GO:0012505">
    <property type="term" value="C:endomembrane system"/>
    <property type="evidence" value="ECO:0007669"/>
    <property type="project" value="UniProtKB-SubCell"/>
</dbReference>
<dbReference type="PANTHER" id="PTHR48052">
    <property type="entry name" value="UNNAMED PRODUCT"/>
    <property type="match status" value="1"/>
</dbReference>
<evidence type="ECO:0000256" key="3">
    <source>
        <dbReference type="ARBA" id="ARBA00022475"/>
    </source>
</evidence>
<evidence type="ECO:0000256" key="5">
    <source>
        <dbReference type="ARBA" id="ARBA00022729"/>
    </source>
</evidence>
<accession>A0A0D2LI86</accession>
<comment type="subcellular location">
    <subcellularLocation>
        <location evidence="1">Cell membrane</location>
    </subcellularLocation>
    <subcellularLocation>
        <location evidence="2">Cytoplasm</location>
        <location evidence="2">Cytoskeleton</location>
        <location evidence="2">Cilium axoneme</location>
    </subcellularLocation>
    <subcellularLocation>
        <location evidence="10">Endomembrane system</location>
        <topology evidence="10">Single-pass membrane protein</topology>
    </subcellularLocation>
</comment>
<dbReference type="Proteomes" id="UP000054498">
    <property type="component" value="Unassembled WGS sequence"/>
</dbReference>
<keyword evidence="7" id="KW-0472">Membrane</keyword>
<gene>
    <name evidence="11" type="ORF">MNEG_16225</name>
</gene>
<dbReference type="InterPro" id="IPR032675">
    <property type="entry name" value="LRR_dom_sf"/>
</dbReference>
<dbReference type="GO" id="GO:0005886">
    <property type="term" value="C:plasma membrane"/>
    <property type="evidence" value="ECO:0007669"/>
    <property type="project" value="UniProtKB-SubCell"/>
</dbReference>
<dbReference type="RefSeq" id="XP_013890759.1">
    <property type="nucleotide sequence ID" value="XM_014035305.1"/>
</dbReference>
<keyword evidence="5" id="KW-0732">Signal</keyword>
<dbReference type="SUPFAM" id="SSF52058">
    <property type="entry name" value="L domain-like"/>
    <property type="match status" value="1"/>
</dbReference>
<keyword evidence="4" id="KW-0812">Transmembrane</keyword>
<evidence type="ECO:0000256" key="4">
    <source>
        <dbReference type="ARBA" id="ARBA00022692"/>
    </source>
</evidence>
<keyword evidence="9" id="KW-0325">Glycoprotein</keyword>